<keyword evidence="7" id="KW-0804">Transcription</keyword>
<dbReference type="Proteomes" id="UP001152759">
    <property type="component" value="Chromosome 4"/>
</dbReference>
<dbReference type="InterPro" id="IPR036915">
    <property type="entry name" value="Cyclin-like_sf"/>
</dbReference>
<comment type="subcellular location">
    <subcellularLocation>
        <location evidence="1">Nucleus</location>
    </subcellularLocation>
</comment>
<evidence type="ECO:0000313" key="12">
    <source>
        <dbReference type="Proteomes" id="UP001152759"/>
    </source>
</evidence>
<evidence type="ECO:0000256" key="8">
    <source>
        <dbReference type="ARBA" id="ARBA00023242"/>
    </source>
</evidence>
<keyword evidence="5" id="KW-0805">Transcription regulation</keyword>
<feature type="domain" description="Cyclin-like" evidence="10">
    <location>
        <begin position="46"/>
        <end position="144"/>
    </location>
</feature>
<evidence type="ECO:0000256" key="5">
    <source>
        <dbReference type="ARBA" id="ARBA00023015"/>
    </source>
</evidence>
<dbReference type="GO" id="GO:0006357">
    <property type="term" value="P:regulation of transcription by RNA polymerase II"/>
    <property type="evidence" value="ECO:0007669"/>
    <property type="project" value="InterPro"/>
</dbReference>
<sequence>MAGNFWQSSHFQQWILDKQDLIRERQHDLAILAEEEYQKILIFFSNFIQSLGESLKLRQQVIATATVYFKRFYARNSLKCVDPLLLSPTCIFLASKVEEFGVISNNRLVQTCQAIVKNKFSYAYAQEFPYRFAQISECEFYLLENLDCCLIVYQPYRPLLLLLQDIGQEEQQLLGLAWRIVNDSLRTDVCLLYPPYLIAISCLQIACVVLQKDLKGWFAELNVDFEKVQEISRYIIALFELWKSYNEKDEIKTLLNKMPKPKVQQPR</sequence>
<comment type="similarity">
    <text evidence="2">Belongs to the cyclin family. Cyclin C subfamily.</text>
</comment>
<keyword evidence="6 9" id="KW-0195">Cyclin</keyword>
<evidence type="ECO:0000256" key="7">
    <source>
        <dbReference type="ARBA" id="ARBA00023163"/>
    </source>
</evidence>
<evidence type="ECO:0000313" key="11">
    <source>
        <dbReference type="EMBL" id="CAH0389270.1"/>
    </source>
</evidence>
<dbReference type="CDD" id="cd20514">
    <property type="entry name" value="CYCLIN_CCNC_rpt2"/>
    <property type="match status" value="1"/>
</dbReference>
<dbReference type="GO" id="GO:0005634">
    <property type="term" value="C:nucleus"/>
    <property type="evidence" value="ECO:0007669"/>
    <property type="project" value="UniProtKB-SubCell"/>
</dbReference>
<dbReference type="InterPro" id="IPR043198">
    <property type="entry name" value="Cyclin/Ssn8"/>
</dbReference>
<reference evidence="11" key="1">
    <citation type="submission" date="2021-12" db="EMBL/GenBank/DDBJ databases">
        <authorList>
            <person name="King R."/>
        </authorList>
    </citation>
    <scope>NUCLEOTIDE SEQUENCE</scope>
</reference>
<evidence type="ECO:0000256" key="1">
    <source>
        <dbReference type="ARBA" id="ARBA00004123"/>
    </source>
</evidence>
<evidence type="ECO:0000259" key="10">
    <source>
        <dbReference type="SMART" id="SM00385"/>
    </source>
</evidence>
<accession>A0A9P0ADK8</accession>
<dbReference type="PANTHER" id="PTHR10026">
    <property type="entry name" value="CYCLIN"/>
    <property type="match status" value="1"/>
</dbReference>
<dbReference type="OrthoDB" id="10266018at2759"/>
<gene>
    <name evidence="11" type="ORF">BEMITA_LOCUS8117</name>
</gene>
<dbReference type="EMBL" id="OU963865">
    <property type="protein sequence ID" value="CAH0389270.1"/>
    <property type="molecule type" value="Genomic_DNA"/>
</dbReference>
<name>A0A9P0ADK8_BEMTA</name>
<feature type="domain" description="Cyclin-like" evidence="10">
    <location>
        <begin position="161"/>
        <end position="237"/>
    </location>
</feature>
<organism evidence="11 12">
    <name type="scientific">Bemisia tabaci</name>
    <name type="common">Sweetpotato whitefly</name>
    <name type="synonym">Aleurodes tabaci</name>
    <dbReference type="NCBI Taxonomy" id="7038"/>
    <lineage>
        <taxon>Eukaryota</taxon>
        <taxon>Metazoa</taxon>
        <taxon>Ecdysozoa</taxon>
        <taxon>Arthropoda</taxon>
        <taxon>Hexapoda</taxon>
        <taxon>Insecta</taxon>
        <taxon>Pterygota</taxon>
        <taxon>Neoptera</taxon>
        <taxon>Paraneoptera</taxon>
        <taxon>Hemiptera</taxon>
        <taxon>Sternorrhyncha</taxon>
        <taxon>Aleyrodoidea</taxon>
        <taxon>Aleyrodidae</taxon>
        <taxon>Aleyrodinae</taxon>
        <taxon>Bemisia</taxon>
    </lineage>
</organism>
<evidence type="ECO:0000256" key="2">
    <source>
        <dbReference type="ARBA" id="ARBA00008638"/>
    </source>
</evidence>
<evidence type="ECO:0000256" key="6">
    <source>
        <dbReference type="ARBA" id="ARBA00023127"/>
    </source>
</evidence>
<dbReference type="Pfam" id="PF16899">
    <property type="entry name" value="Cyclin_C_2"/>
    <property type="match status" value="1"/>
</dbReference>
<proteinExistence type="inferred from homology"/>
<keyword evidence="8" id="KW-0539">Nucleus</keyword>
<dbReference type="CDD" id="cd20513">
    <property type="entry name" value="CYCLIN_CCNC_rpt1"/>
    <property type="match status" value="1"/>
</dbReference>
<dbReference type="SMART" id="SM00385">
    <property type="entry name" value="CYCLIN"/>
    <property type="match status" value="2"/>
</dbReference>
<dbReference type="InterPro" id="IPR031658">
    <property type="entry name" value="Cyclin_C_2"/>
</dbReference>
<dbReference type="InterPro" id="IPR013763">
    <property type="entry name" value="Cyclin-like_dom"/>
</dbReference>
<dbReference type="GO" id="GO:0032991">
    <property type="term" value="C:protein-containing complex"/>
    <property type="evidence" value="ECO:0007669"/>
    <property type="project" value="UniProtKB-ARBA"/>
</dbReference>
<keyword evidence="4" id="KW-0678">Repressor</keyword>
<dbReference type="GO" id="GO:0016538">
    <property type="term" value="F:cyclin-dependent protein serine/threonine kinase regulator activity"/>
    <property type="evidence" value="ECO:0007669"/>
    <property type="project" value="InterPro"/>
</dbReference>
<evidence type="ECO:0000256" key="9">
    <source>
        <dbReference type="RuleBase" id="RU000383"/>
    </source>
</evidence>
<dbReference type="AlphaFoldDB" id="A0A9P0ADK8"/>
<dbReference type="Pfam" id="PF00134">
    <property type="entry name" value="Cyclin_N"/>
    <property type="match status" value="1"/>
</dbReference>
<dbReference type="SUPFAM" id="SSF47954">
    <property type="entry name" value="Cyclin-like"/>
    <property type="match status" value="2"/>
</dbReference>
<keyword evidence="12" id="KW-1185">Reference proteome</keyword>
<dbReference type="FunFam" id="1.10.472.10:FF:000015">
    <property type="entry name" value="Putative cyclin-c"/>
    <property type="match status" value="1"/>
</dbReference>
<protein>
    <recommendedName>
        <fullName evidence="3">Cyclin-C</fullName>
    </recommendedName>
</protein>
<dbReference type="KEGG" id="btab:109043792"/>
<dbReference type="PIRSF" id="PIRSF028758">
    <property type="entry name" value="Cyclin, C/H/G types"/>
    <property type="match status" value="1"/>
</dbReference>
<evidence type="ECO:0000256" key="4">
    <source>
        <dbReference type="ARBA" id="ARBA00022491"/>
    </source>
</evidence>
<evidence type="ECO:0000256" key="3">
    <source>
        <dbReference type="ARBA" id="ARBA00019492"/>
    </source>
</evidence>
<dbReference type="Gene3D" id="1.10.472.10">
    <property type="entry name" value="Cyclin-like"/>
    <property type="match status" value="2"/>
</dbReference>
<dbReference type="InterPro" id="IPR006671">
    <property type="entry name" value="Cyclin_N"/>
</dbReference>